<dbReference type="InterPro" id="IPR000210">
    <property type="entry name" value="BTB/POZ_dom"/>
</dbReference>
<protein>
    <recommendedName>
        <fullName evidence="1">BTB domain-containing protein</fullName>
    </recommendedName>
</protein>
<organism evidence="2 3">
    <name type="scientific">Fusarium phyllophilum</name>
    <dbReference type="NCBI Taxonomy" id="47803"/>
    <lineage>
        <taxon>Eukaryota</taxon>
        <taxon>Fungi</taxon>
        <taxon>Dikarya</taxon>
        <taxon>Ascomycota</taxon>
        <taxon>Pezizomycotina</taxon>
        <taxon>Sordariomycetes</taxon>
        <taxon>Hypocreomycetidae</taxon>
        <taxon>Hypocreales</taxon>
        <taxon>Nectriaceae</taxon>
        <taxon>Fusarium</taxon>
        <taxon>Fusarium fujikuroi species complex</taxon>
    </lineage>
</organism>
<dbReference type="Gene3D" id="3.30.710.10">
    <property type="entry name" value="Potassium Channel Kv1.1, Chain A"/>
    <property type="match status" value="1"/>
</dbReference>
<name>A0A8H5MSI4_9HYPO</name>
<dbReference type="SUPFAM" id="SSF54695">
    <property type="entry name" value="POZ domain"/>
    <property type="match status" value="1"/>
</dbReference>
<dbReference type="AlphaFoldDB" id="A0A8H5MSI4"/>
<gene>
    <name evidence="2" type="ORF">FPHYL_12323</name>
</gene>
<proteinExistence type="predicted"/>
<dbReference type="Pfam" id="PF00651">
    <property type="entry name" value="BTB"/>
    <property type="match status" value="1"/>
</dbReference>
<dbReference type="EMBL" id="JAAOAQ010000630">
    <property type="protein sequence ID" value="KAF5539153.1"/>
    <property type="molecule type" value="Genomic_DNA"/>
</dbReference>
<evidence type="ECO:0000259" key="1">
    <source>
        <dbReference type="Pfam" id="PF00651"/>
    </source>
</evidence>
<dbReference type="InterPro" id="IPR011333">
    <property type="entry name" value="SKP1/BTB/POZ_sf"/>
</dbReference>
<dbReference type="OrthoDB" id="5275938at2759"/>
<keyword evidence="3" id="KW-1185">Reference proteome</keyword>
<accession>A0A8H5MSI4</accession>
<feature type="domain" description="BTB" evidence="1">
    <location>
        <begin position="13"/>
        <end position="81"/>
    </location>
</feature>
<comment type="caution">
    <text evidence="2">The sequence shown here is derived from an EMBL/GenBank/DDBJ whole genome shotgun (WGS) entry which is preliminary data.</text>
</comment>
<evidence type="ECO:0000313" key="2">
    <source>
        <dbReference type="EMBL" id="KAF5539153.1"/>
    </source>
</evidence>
<dbReference type="Proteomes" id="UP000582016">
    <property type="component" value="Unassembled WGS sequence"/>
</dbReference>
<reference evidence="2 3" key="1">
    <citation type="submission" date="2020-05" db="EMBL/GenBank/DDBJ databases">
        <title>Identification and distribution of gene clusters putatively required for synthesis of sphingolipid metabolism inhibitors in phylogenetically diverse species of the filamentous fungus Fusarium.</title>
        <authorList>
            <person name="Kim H.-S."/>
            <person name="Busman M."/>
            <person name="Brown D.W."/>
            <person name="Divon H."/>
            <person name="Uhlig S."/>
            <person name="Proctor R.H."/>
        </authorList>
    </citation>
    <scope>NUCLEOTIDE SEQUENCE [LARGE SCALE GENOMIC DNA]</scope>
    <source>
        <strain evidence="2 3">NRRL 13617</strain>
    </source>
</reference>
<dbReference type="CDD" id="cd18186">
    <property type="entry name" value="BTB_POZ_ZBTB_KLHL-like"/>
    <property type="match status" value="1"/>
</dbReference>
<evidence type="ECO:0000313" key="3">
    <source>
        <dbReference type="Proteomes" id="UP000582016"/>
    </source>
</evidence>
<sequence>MSIENMVFDPRGDVKLCVGETDPVTFTACSRALARASPVFERMLFGQFMESKSTNRQDWVVKLPEDKPEALAILLHISHGQFDQVPRTPSIDDLYDLTVLSNYYDGTHMLEPWIARWMSLVEDDAKPSKESMARSLWIAWEFGRKDSFCRIAKRMLMESDGSEDPHLKMQPDIIERISANRLMTIQALLDVIRKLVNDLLVVDEKPRWCRHAEWMGPHRCESMILGSITFCLARGGLWPLPQAEDVMDSIVGLRRKMTQLVIHDIGKVDGLDHTHCNPMQFLLSEVERVFIDIRNPVTKDDLEAMDKQKKRLTKT</sequence>